<dbReference type="AlphaFoldDB" id="G3ILQ7"/>
<evidence type="ECO:0000256" key="4">
    <source>
        <dbReference type="ARBA" id="ARBA00038222"/>
    </source>
</evidence>
<evidence type="ECO:0000313" key="6">
    <source>
        <dbReference type="EMBL" id="EGW08545.1"/>
    </source>
</evidence>
<name>G3ILQ7_CRIGR</name>
<protein>
    <submittedName>
        <fullName evidence="6">Carcinoembryonic antigen-related cell adhesion molecule 3</fullName>
    </submittedName>
</protein>
<dbReference type="InParanoid" id="G3ILQ7"/>
<dbReference type="Pfam" id="PF07686">
    <property type="entry name" value="V-set"/>
    <property type="match status" value="1"/>
</dbReference>
<keyword evidence="2" id="KW-0325">Glycoprotein</keyword>
<keyword evidence="3" id="KW-0393">Immunoglobulin domain</keyword>
<dbReference type="GO" id="GO:0009986">
    <property type="term" value="C:cell surface"/>
    <property type="evidence" value="ECO:0007669"/>
    <property type="project" value="TreeGrafter"/>
</dbReference>
<dbReference type="InterPro" id="IPR036179">
    <property type="entry name" value="Ig-like_dom_sf"/>
</dbReference>
<dbReference type="GO" id="GO:0002682">
    <property type="term" value="P:regulation of immune system process"/>
    <property type="evidence" value="ECO:0007669"/>
    <property type="project" value="TreeGrafter"/>
</dbReference>
<dbReference type="PANTHER" id="PTHR44427:SF1">
    <property type="entry name" value="CARCINOEMBRYONIC ANTIGEN-RELATED CELL ADHESION MOLECULE 1"/>
    <property type="match status" value="1"/>
</dbReference>
<proteinExistence type="inferred from homology"/>
<reference evidence="7" key="1">
    <citation type="journal article" date="2011" name="Nat. Biotechnol.">
        <title>The genomic sequence of the Chinese hamster ovary (CHO)-K1 cell line.</title>
        <authorList>
            <person name="Xu X."/>
            <person name="Nagarajan H."/>
            <person name="Lewis N.E."/>
            <person name="Pan S."/>
            <person name="Cai Z."/>
            <person name="Liu X."/>
            <person name="Chen W."/>
            <person name="Xie M."/>
            <person name="Wang W."/>
            <person name="Hammond S."/>
            <person name="Andersen M.R."/>
            <person name="Neff N."/>
            <person name="Passarelli B."/>
            <person name="Koh W."/>
            <person name="Fan H.C."/>
            <person name="Wang J."/>
            <person name="Gui Y."/>
            <person name="Lee K.H."/>
            <person name="Betenbaugh M.J."/>
            <person name="Quake S.R."/>
            <person name="Famili I."/>
            <person name="Palsson B.O."/>
            <person name="Wang J."/>
        </authorList>
    </citation>
    <scope>NUCLEOTIDE SEQUENCE [LARGE SCALE GENOMIC DNA]</scope>
    <source>
        <strain evidence="7">CHO K1 cell line</strain>
    </source>
</reference>
<dbReference type="GO" id="GO:0005886">
    <property type="term" value="C:plasma membrane"/>
    <property type="evidence" value="ECO:0007669"/>
    <property type="project" value="TreeGrafter"/>
</dbReference>
<dbReference type="GO" id="GO:0007165">
    <property type="term" value="P:signal transduction"/>
    <property type="evidence" value="ECO:0007669"/>
    <property type="project" value="TreeGrafter"/>
</dbReference>
<feature type="domain" description="Immunoglobulin V-set" evidence="5">
    <location>
        <begin position="106"/>
        <end position="208"/>
    </location>
</feature>
<comment type="similarity">
    <text evidence="4">Belongs to the immunoglobulin superfamily. CEA family.</text>
</comment>
<dbReference type="PANTHER" id="PTHR44427">
    <property type="entry name" value="CARCINOEMBRYONIC ANTIGEN-RELATED CELL ADHESION MOLECULE 19"/>
    <property type="match status" value="1"/>
</dbReference>
<dbReference type="eggNOG" id="ENOG502RXPD">
    <property type="taxonomic scope" value="Eukaryota"/>
</dbReference>
<dbReference type="Proteomes" id="UP000001075">
    <property type="component" value="Unassembled WGS sequence"/>
</dbReference>
<dbReference type="GO" id="GO:1990782">
    <property type="term" value="F:protein tyrosine kinase binding"/>
    <property type="evidence" value="ECO:0007669"/>
    <property type="project" value="TreeGrafter"/>
</dbReference>
<evidence type="ECO:0000256" key="1">
    <source>
        <dbReference type="ARBA" id="ARBA00022729"/>
    </source>
</evidence>
<evidence type="ECO:0000259" key="5">
    <source>
        <dbReference type="Pfam" id="PF07686"/>
    </source>
</evidence>
<dbReference type="SUPFAM" id="SSF48726">
    <property type="entry name" value="Immunoglobulin"/>
    <property type="match status" value="3"/>
</dbReference>
<evidence type="ECO:0000256" key="3">
    <source>
        <dbReference type="ARBA" id="ARBA00023319"/>
    </source>
</evidence>
<evidence type="ECO:0000313" key="7">
    <source>
        <dbReference type="Proteomes" id="UP000001075"/>
    </source>
</evidence>
<sequence length="239" mass="26337">MYSNGSLLLQNVTRNDAGFYTLQTVTTDLKVGLVHVKLLVDSSGRETMYSNGSLLLQNVTRNDAGFYTLQTVTTDLKVGLVHVKLLVDTSRSVCCNSLTSVQLMIEPVPQNAVKGDRVLFLVHNLPENLRAIAWYKSTYSNESSEVAVLNIPKNDITKGPAYRGRAVVYTNGSLLLQDVMESDAGVYTLLTLTRDFKMEKAQVQLHVYQKNSLGWTPKDKVPPGDQSPLSLPLGSLAFL</sequence>
<organism evidence="6 7">
    <name type="scientific">Cricetulus griseus</name>
    <name type="common">Chinese hamster</name>
    <name type="synonym">Cricetulus barabensis griseus</name>
    <dbReference type="NCBI Taxonomy" id="10029"/>
    <lineage>
        <taxon>Eukaryota</taxon>
        <taxon>Metazoa</taxon>
        <taxon>Chordata</taxon>
        <taxon>Craniata</taxon>
        <taxon>Vertebrata</taxon>
        <taxon>Euteleostomi</taxon>
        <taxon>Mammalia</taxon>
        <taxon>Eutheria</taxon>
        <taxon>Euarchontoglires</taxon>
        <taxon>Glires</taxon>
        <taxon>Rodentia</taxon>
        <taxon>Myomorpha</taxon>
        <taxon>Muroidea</taxon>
        <taxon>Cricetidae</taxon>
        <taxon>Cricetinae</taxon>
        <taxon>Cricetulus</taxon>
    </lineage>
</organism>
<dbReference type="Gene3D" id="2.60.40.10">
    <property type="entry name" value="Immunoglobulins"/>
    <property type="match status" value="3"/>
</dbReference>
<dbReference type="CDD" id="cd05774">
    <property type="entry name" value="IgV_CEACAM_D1"/>
    <property type="match status" value="1"/>
</dbReference>
<dbReference type="STRING" id="10029.G3ILQ7"/>
<dbReference type="InterPro" id="IPR050831">
    <property type="entry name" value="CEA_cell_adhesion"/>
</dbReference>
<dbReference type="InterPro" id="IPR013783">
    <property type="entry name" value="Ig-like_fold"/>
</dbReference>
<gene>
    <name evidence="6" type="ORF">I79_024828</name>
</gene>
<keyword evidence="1" id="KW-0732">Signal</keyword>
<evidence type="ECO:0000256" key="2">
    <source>
        <dbReference type="ARBA" id="ARBA00023180"/>
    </source>
</evidence>
<dbReference type="InterPro" id="IPR013106">
    <property type="entry name" value="Ig_V-set"/>
</dbReference>
<dbReference type="EMBL" id="JH004207">
    <property type="protein sequence ID" value="EGW08545.1"/>
    <property type="molecule type" value="Genomic_DNA"/>
</dbReference>
<accession>G3ILQ7</accession>